<reference evidence="18 19" key="1">
    <citation type="submission" date="2019-02" db="EMBL/GenBank/DDBJ databases">
        <title>Hansschlegelia quercus sp. nov., a novel methylotrophic bacterium from buds of oak (Quercus robur L.).</title>
        <authorList>
            <person name="Agafonova N.V."/>
            <person name="Kaparullina E.N."/>
            <person name="Grouzdev D.S."/>
            <person name="Doronina N.V."/>
        </authorList>
    </citation>
    <scope>NUCLEOTIDE SEQUENCE [LARGE SCALE GENOMIC DNA]</scope>
    <source>
        <strain evidence="18 19">Dub</strain>
    </source>
</reference>
<dbReference type="FunFam" id="3.40.50.1980:FF:000001">
    <property type="entry name" value="Histidinol dehydrogenase"/>
    <property type="match status" value="1"/>
</dbReference>
<dbReference type="CDD" id="cd06572">
    <property type="entry name" value="Histidinol_dh"/>
    <property type="match status" value="1"/>
</dbReference>
<keyword evidence="8 11" id="KW-0520">NAD</keyword>
<protein>
    <recommendedName>
        <fullName evidence="3 11">Histidinol dehydrogenase</fullName>
        <shortName evidence="11">HDH</shortName>
        <ecNumber evidence="3 11">1.1.1.23</ecNumber>
    </recommendedName>
</protein>
<dbReference type="Gene3D" id="3.40.50.1980">
    <property type="entry name" value="Nitrogenase molybdenum iron protein domain"/>
    <property type="match status" value="2"/>
</dbReference>
<evidence type="ECO:0000256" key="15">
    <source>
        <dbReference type="PIRSR" id="PIRSR000099-3"/>
    </source>
</evidence>
<dbReference type="GO" id="GO:0004399">
    <property type="term" value="F:histidinol dehydrogenase activity"/>
    <property type="evidence" value="ECO:0007669"/>
    <property type="project" value="UniProtKB-UniRule"/>
</dbReference>
<comment type="caution">
    <text evidence="18">The sequence shown here is derived from an EMBL/GenBank/DDBJ whole genome shotgun (WGS) entry which is preliminary data.</text>
</comment>
<dbReference type="EC" id="1.1.1.23" evidence="3 11"/>
<feature type="binding site" evidence="11 15">
    <location>
        <position position="328"/>
    </location>
    <ligand>
        <name>substrate</name>
    </ligand>
</feature>
<evidence type="ECO:0000256" key="10">
    <source>
        <dbReference type="ARBA" id="ARBA00049489"/>
    </source>
</evidence>
<accession>A0A4Q9GMB4</accession>
<evidence type="ECO:0000256" key="9">
    <source>
        <dbReference type="ARBA" id="ARBA00023102"/>
    </source>
</evidence>
<evidence type="ECO:0000256" key="11">
    <source>
        <dbReference type="HAMAP-Rule" id="MF_01024"/>
    </source>
</evidence>
<evidence type="ECO:0000256" key="6">
    <source>
        <dbReference type="ARBA" id="ARBA00022833"/>
    </source>
</evidence>
<dbReference type="RefSeq" id="WP_131003033.1">
    <property type="nucleotide sequence ID" value="NZ_JBHSZR010000003.1"/>
</dbReference>
<keyword evidence="9 11" id="KW-0368">Histidine biosynthesis</keyword>
<feature type="binding site" evidence="11 15">
    <location>
        <position position="415"/>
    </location>
    <ligand>
        <name>substrate</name>
    </ligand>
</feature>
<dbReference type="InterPro" id="IPR022695">
    <property type="entry name" value="Histidinol_DH_monofunct"/>
</dbReference>
<dbReference type="InterPro" id="IPR016161">
    <property type="entry name" value="Ald_DH/histidinol_DH"/>
</dbReference>
<keyword evidence="19" id="KW-1185">Reference proteome</keyword>
<keyword evidence="5 11" id="KW-0479">Metal-binding</keyword>
<feature type="binding site" evidence="11 15">
    <location>
        <position position="237"/>
    </location>
    <ligand>
        <name>substrate</name>
    </ligand>
</feature>
<dbReference type="PIRSF" id="PIRSF000099">
    <property type="entry name" value="Histidinol_dh"/>
    <property type="match status" value="1"/>
</dbReference>
<keyword evidence="6 11" id="KW-0862">Zinc</keyword>
<dbReference type="InterPro" id="IPR001692">
    <property type="entry name" value="Histidinol_DH_CS"/>
</dbReference>
<sequence length="432" mass="45165">MVARLSAADPNFAKTFADLLATKREVSEDVDHVVAGILADVRKRGDEALIDYSHRFDRVDLSILGIRVTPEEIAAAKTECDPEALAALSLARDRIEAHHAKQLPRDERYVDLIGVELGSRWTPLDSVGLYVPGGTAAYPSSVLMNAVPAKVAGVKRLAMVVPQPEGKLAPLVLAAAELAGVDEVFRVGGAQAVGALAYGTETIAPVAKIVGPGNAYVAAAKRRVFGTVGIDMIAGPSEVLVIADGTANPDWIAADLLAQAEHDASAQSILITDDPDLADAVEQAVERQLSTLPRKDIAAASWRDYGAIVVVKDIAAAVPLSDQVAPEHLEIITADPEPLVAAIRHAGAIFIGGHTPEAIGDYVGGSNHVLPTARTARFASGLGVLDFVKRTSILRCGPEQLRAIGPAAIALGRAEGLEAHARSVAIRMNPGG</sequence>
<dbReference type="FunFam" id="3.40.50.1980:FF:000026">
    <property type="entry name" value="Histidinol dehydrogenase"/>
    <property type="match status" value="1"/>
</dbReference>
<dbReference type="UniPathway" id="UPA00031">
    <property type="reaction ID" value="UER00014"/>
</dbReference>
<dbReference type="HAMAP" id="MF_01024">
    <property type="entry name" value="HisD"/>
    <property type="match status" value="1"/>
</dbReference>
<name>A0A4Q9GMB4_9HYPH</name>
<evidence type="ECO:0000256" key="4">
    <source>
        <dbReference type="ARBA" id="ARBA00022605"/>
    </source>
</evidence>
<feature type="binding site" evidence="11 15">
    <location>
        <position position="361"/>
    </location>
    <ligand>
        <name>substrate</name>
    </ligand>
</feature>
<dbReference type="AlphaFoldDB" id="A0A4Q9GMB4"/>
<evidence type="ECO:0000256" key="2">
    <source>
        <dbReference type="ARBA" id="ARBA00010178"/>
    </source>
</evidence>
<feature type="binding site" evidence="11 15">
    <location>
        <position position="259"/>
    </location>
    <ligand>
        <name>substrate</name>
    </ligand>
</feature>
<evidence type="ECO:0000313" key="19">
    <source>
        <dbReference type="Proteomes" id="UP000291613"/>
    </source>
</evidence>
<feature type="binding site" evidence="11 16">
    <location>
        <position position="259"/>
    </location>
    <ligand>
        <name>Zn(2+)</name>
        <dbReference type="ChEBI" id="CHEBI:29105"/>
    </ligand>
</feature>
<keyword evidence="7 11" id="KW-0560">Oxidoreductase</keyword>
<evidence type="ECO:0000256" key="12">
    <source>
        <dbReference type="PIRNR" id="PIRNR000099"/>
    </source>
</evidence>
<evidence type="ECO:0000256" key="16">
    <source>
        <dbReference type="PIRSR" id="PIRSR000099-4"/>
    </source>
</evidence>
<organism evidence="18 19">
    <name type="scientific">Hansschlegelia quercus</name>
    <dbReference type="NCBI Taxonomy" id="2528245"/>
    <lineage>
        <taxon>Bacteria</taxon>
        <taxon>Pseudomonadati</taxon>
        <taxon>Pseudomonadota</taxon>
        <taxon>Alphaproteobacteria</taxon>
        <taxon>Hyphomicrobiales</taxon>
        <taxon>Methylopilaceae</taxon>
        <taxon>Hansschlegelia</taxon>
    </lineage>
</organism>
<evidence type="ECO:0000256" key="13">
    <source>
        <dbReference type="PIRSR" id="PIRSR000099-1"/>
    </source>
</evidence>
<dbReference type="GO" id="GO:0051287">
    <property type="term" value="F:NAD binding"/>
    <property type="evidence" value="ECO:0007669"/>
    <property type="project" value="InterPro"/>
</dbReference>
<dbReference type="SUPFAM" id="SSF53720">
    <property type="entry name" value="ALDH-like"/>
    <property type="match status" value="1"/>
</dbReference>
<evidence type="ECO:0000256" key="17">
    <source>
        <dbReference type="RuleBase" id="RU004175"/>
    </source>
</evidence>
<feature type="binding site" evidence="11 14">
    <location>
        <position position="130"/>
    </location>
    <ligand>
        <name>NAD(+)</name>
        <dbReference type="ChEBI" id="CHEBI:57540"/>
    </ligand>
</feature>
<dbReference type="OrthoDB" id="9805269at2"/>
<proteinExistence type="inferred from homology"/>
<feature type="active site" description="Proton acceptor" evidence="11 13">
    <location>
        <position position="327"/>
    </location>
</feature>
<comment type="cofactor">
    <cofactor evidence="11 16">
        <name>Zn(2+)</name>
        <dbReference type="ChEBI" id="CHEBI:29105"/>
    </cofactor>
    <text evidence="11 16">Binds 1 zinc ion per subunit.</text>
</comment>
<dbReference type="Proteomes" id="UP000291613">
    <property type="component" value="Unassembled WGS sequence"/>
</dbReference>
<evidence type="ECO:0000256" key="8">
    <source>
        <dbReference type="ARBA" id="ARBA00023027"/>
    </source>
</evidence>
<evidence type="ECO:0000256" key="14">
    <source>
        <dbReference type="PIRSR" id="PIRSR000099-2"/>
    </source>
</evidence>
<dbReference type="GO" id="GO:0000105">
    <property type="term" value="P:L-histidine biosynthetic process"/>
    <property type="evidence" value="ECO:0007669"/>
    <property type="project" value="UniProtKB-UniRule"/>
</dbReference>
<evidence type="ECO:0000256" key="3">
    <source>
        <dbReference type="ARBA" id="ARBA00012965"/>
    </source>
</evidence>
<keyword evidence="4 11" id="KW-0028">Amino-acid biosynthesis</keyword>
<feature type="active site" description="Proton acceptor" evidence="11 13">
    <location>
        <position position="328"/>
    </location>
</feature>
<feature type="binding site" evidence="11 14">
    <location>
        <position position="214"/>
    </location>
    <ligand>
        <name>NAD(+)</name>
        <dbReference type="ChEBI" id="CHEBI:57540"/>
    </ligand>
</feature>
<dbReference type="Pfam" id="PF00815">
    <property type="entry name" value="Histidinol_dh"/>
    <property type="match status" value="1"/>
</dbReference>
<dbReference type="PANTHER" id="PTHR21256:SF2">
    <property type="entry name" value="HISTIDINE BIOSYNTHESIS TRIFUNCTIONAL PROTEIN"/>
    <property type="match status" value="1"/>
</dbReference>
<comment type="catalytic activity">
    <reaction evidence="10 11">
        <text>L-histidinol + 2 NAD(+) + H2O = L-histidine + 2 NADH + 3 H(+)</text>
        <dbReference type="Rhea" id="RHEA:20641"/>
        <dbReference type="ChEBI" id="CHEBI:15377"/>
        <dbReference type="ChEBI" id="CHEBI:15378"/>
        <dbReference type="ChEBI" id="CHEBI:57540"/>
        <dbReference type="ChEBI" id="CHEBI:57595"/>
        <dbReference type="ChEBI" id="CHEBI:57699"/>
        <dbReference type="ChEBI" id="CHEBI:57945"/>
        <dbReference type="EC" id="1.1.1.23"/>
    </reaction>
</comment>
<feature type="binding site" evidence="11 14">
    <location>
        <position position="191"/>
    </location>
    <ligand>
        <name>NAD(+)</name>
        <dbReference type="ChEBI" id="CHEBI:57540"/>
    </ligand>
</feature>
<dbReference type="GO" id="GO:0005829">
    <property type="term" value="C:cytosol"/>
    <property type="evidence" value="ECO:0007669"/>
    <property type="project" value="TreeGrafter"/>
</dbReference>
<dbReference type="GO" id="GO:0008270">
    <property type="term" value="F:zinc ion binding"/>
    <property type="evidence" value="ECO:0007669"/>
    <property type="project" value="UniProtKB-UniRule"/>
</dbReference>
<dbReference type="InterPro" id="IPR012131">
    <property type="entry name" value="Hstdl_DH"/>
</dbReference>
<evidence type="ECO:0000256" key="5">
    <source>
        <dbReference type="ARBA" id="ARBA00022723"/>
    </source>
</evidence>
<dbReference type="Gene3D" id="1.20.5.1300">
    <property type="match status" value="1"/>
</dbReference>
<dbReference type="PRINTS" id="PR00083">
    <property type="entry name" value="HOLDHDRGNASE"/>
</dbReference>
<evidence type="ECO:0000256" key="7">
    <source>
        <dbReference type="ARBA" id="ARBA00023002"/>
    </source>
</evidence>
<dbReference type="PROSITE" id="PS00611">
    <property type="entry name" value="HISOL_DEHYDROGENASE"/>
    <property type="match status" value="1"/>
</dbReference>
<gene>
    <name evidence="11 18" type="primary">hisD</name>
    <name evidence="18" type="ORF">EYR15_08600</name>
</gene>
<evidence type="ECO:0000256" key="1">
    <source>
        <dbReference type="ARBA" id="ARBA00004940"/>
    </source>
</evidence>
<comment type="pathway">
    <text evidence="1 11">Amino-acid biosynthesis; L-histidine biosynthesis; L-histidine from 5-phospho-alpha-D-ribose 1-diphosphate: step 9/9.</text>
</comment>
<feature type="binding site" evidence="11 15">
    <location>
        <position position="420"/>
    </location>
    <ligand>
        <name>substrate</name>
    </ligand>
</feature>
<dbReference type="FunFam" id="1.20.5.1300:FF:000002">
    <property type="entry name" value="Histidinol dehydrogenase, chloroplastic"/>
    <property type="match status" value="1"/>
</dbReference>
<feature type="binding site" evidence="11 15">
    <location>
        <position position="262"/>
    </location>
    <ligand>
        <name>substrate</name>
    </ligand>
</feature>
<feature type="binding site" evidence="11 16">
    <location>
        <position position="262"/>
    </location>
    <ligand>
        <name>Zn(2+)</name>
        <dbReference type="ChEBI" id="CHEBI:29105"/>
    </ligand>
</feature>
<dbReference type="EMBL" id="SIUB01000003">
    <property type="protein sequence ID" value="TBN53844.1"/>
    <property type="molecule type" value="Genomic_DNA"/>
</dbReference>
<feature type="binding site" evidence="11 16">
    <location>
        <position position="361"/>
    </location>
    <ligand>
        <name>Zn(2+)</name>
        <dbReference type="ChEBI" id="CHEBI:29105"/>
    </ligand>
</feature>
<comment type="similarity">
    <text evidence="2 11 12 17">Belongs to the histidinol dehydrogenase family.</text>
</comment>
<dbReference type="NCBIfam" id="TIGR00069">
    <property type="entry name" value="hisD"/>
    <property type="match status" value="1"/>
</dbReference>
<comment type="function">
    <text evidence="11">Catalyzes the sequential NAD-dependent oxidations of L-histidinol to L-histidinaldehyde and then to L-histidine.</text>
</comment>
<dbReference type="PANTHER" id="PTHR21256">
    <property type="entry name" value="HISTIDINOL DEHYDROGENASE HDH"/>
    <property type="match status" value="1"/>
</dbReference>
<feature type="binding site" evidence="11 16">
    <location>
        <position position="420"/>
    </location>
    <ligand>
        <name>Zn(2+)</name>
        <dbReference type="ChEBI" id="CHEBI:29105"/>
    </ligand>
</feature>
<evidence type="ECO:0000313" key="18">
    <source>
        <dbReference type="EMBL" id="TBN53844.1"/>
    </source>
</evidence>